<feature type="compositionally biased region" description="Low complexity" evidence="2">
    <location>
        <begin position="13"/>
        <end position="26"/>
    </location>
</feature>
<feature type="coiled-coil region" evidence="1">
    <location>
        <begin position="416"/>
        <end position="450"/>
    </location>
</feature>
<dbReference type="OrthoDB" id="1436751at2759"/>
<proteinExistence type="predicted"/>
<sequence length="501" mass="54915">MFGFTVKSSDFESGTSDNDSDSSGNDSDCVIISSSEFSSRNPNNRSLIVADSVTMIFTSMEISSRFTTADFISTFRQAVQVSDEGGENRVVIDPVAVGEFVTTVNGQEPHYFYMEGFPELMFDTSGNRLFPFYWSSAPRLIKGTRVDTLNEYERQAVATFNRFQVMSWSELLARENKPESLGEYLYSMCTLSAQQRVALVLKARAQRAEAERVAASTDAMIPIEVPKKMKIIVVDGEEGEIEDEPLKFRRSSKGRGLTSLGEGGSNAASKGKKASSQCCPSNPEAGKGKKSNLSASLFTKDFDSFGLVDDGFQKYARTSHLSELTFEDLRQAAMDHHIQGAILTYYLSNRQELESIDFRNKMESADSGLSALEKEFAAAKSKFDKDLAAVKAEQEQNVKAVVKAKDDDAIALKGKVKALEGELKVATQGKEEASQKVATLTAKVDALEMDVASQYDEGFRFSLDQVKVAFPDVDAVKLGELDSVNQIVDGKIVAYAPPASE</sequence>
<feature type="region of interest" description="Disordered" evidence="2">
    <location>
        <begin position="1"/>
        <end position="26"/>
    </location>
</feature>
<protein>
    <submittedName>
        <fullName evidence="3">Uncharacterized protein</fullName>
    </submittedName>
</protein>
<dbReference type="AlphaFoldDB" id="A0A2Z6NI05"/>
<name>A0A2Z6NI05_TRISU</name>
<feature type="region of interest" description="Disordered" evidence="2">
    <location>
        <begin position="243"/>
        <end position="291"/>
    </location>
</feature>
<accession>A0A2Z6NI05</accession>
<reference evidence="4" key="1">
    <citation type="journal article" date="2017" name="Front. Plant Sci.">
        <title>Climate Clever Clovers: New Paradigm to Reduce the Environmental Footprint of Ruminants by Breeding Low Methanogenic Forages Utilizing Haplotype Variation.</title>
        <authorList>
            <person name="Kaur P."/>
            <person name="Appels R."/>
            <person name="Bayer P.E."/>
            <person name="Keeble-Gagnere G."/>
            <person name="Wang J."/>
            <person name="Hirakawa H."/>
            <person name="Shirasawa K."/>
            <person name="Vercoe P."/>
            <person name="Stefanova K."/>
            <person name="Durmic Z."/>
            <person name="Nichols P."/>
            <person name="Revell C."/>
            <person name="Isobe S.N."/>
            <person name="Edwards D."/>
            <person name="Erskine W."/>
        </authorList>
    </citation>
    <scope>NUCLEOTIDE SEQUENCE [LARGE SCALE GENOMIC DNA]</scope>
    <source>
        <strain evidence="4">cv. Daliak</strain>
    </source>
</reference>
<feature type="compositionally biased region" description="Polar residues" evidence="2">
    <location>
        <begin position="1"/>
        <end position="12"/>
    </location>
</feature>
<dbReference type="EMBL" id="DF973596">
    <property type="protein sequence ID" value="GAU35595.1"/>
    <property type="molecule type" value="Genomic_DNA"/>
</dbReference>
<dbReference type="Proteomes" id="UP000242715">
    <property type="component" value="Unassembled WGS sequence"/>
</dbReference>
<organism evidence="3 4">
    <name type="scientific">Trifolium subterraneum</name>
    <name type="common">Subterranean clover</name>
    <dbReference type="NCBI Taxonomy" id="3900"/>
    <lineage>
        <taxon>Eukaryota</taxon>
        <taxon>Viridiplantae</taxon>
        <taxon>Streptophyta</taxon>
        <taxon>Embryophyta</taxon>
        <taxon>Tracheophyta</taxon>
        <taxon>Spermatophyta</taxon>
        <taxon>Magnoliopsida</taxon>
        <taxon>eudicotyledons</taxon>
        <taxon>Gunneridae</taxon>
        <taxon>Pentapetalae</taxon>
        <taxon>rosids</taxon>
        <taxon>fabids</taxon>
        <taxon>Fabales</taxon>
        <taxon>Fabaceae</taxon>
        <taxon>Papilionoideae</taxon>
        <taxon>50 kb inversion clade</taxon>
        <taxon>NPAAA clade</taxon>
        <taxon>Hologalegina</taxon>
        <taxon>IRL clade</taxon>
        <taxon>Trifolieae</taxon>
        <taxon>Trifolium</taxon>
    </lineage>
</organism>
<evidence type="ECO:0000313" key="3">
    <source>
        <dbReference type="EMBL" id="GAU35595.1"/>
    </source>
</evidence>
<evidence type="ECO:0000256" key="1">
    <source>
        <dbReference type="SAM" id="Coils"/>
    </source>
</evidence>
<keyword evidence="4" id="KW-1185">Reference proteome</keyword>
<gene>
    <name evidence="3" type="ORF">TSUD_295310</name>
</gene>
<evidence type="ECO:0000313" key="4">
    <source>
        <dbReference type="Proteomes" id="UP000242715"/>
    </source>
</evidence>
<evidence type="ECO:0000256" key="2">
    <source>
        <dbReference type="SAM" id="MobiDB-lite"/>
    </source>
</evidence>
<keyword evidence="1" id="KW-0175">Coiled coil</keyword>